<dbReference type="Gene3D" id="1.10.150.130">
    <property type="match status" value="1"/>
</dbReference>
<feature type="region of interest" description="Disordered" evidence="4">
    <location>
        <begin position="230"/>
        <end position="249"/>
    </location>
</feature>
<evidence type="ECO:0000256" key="3">
    <source>
        <dbReference type="ARBA" id="ARBA00023125"/>
    </source>
</evidence>
<proteinExistence type="inferred from homology"/>
<dbReference type="PANTHER" id="PTHR30629:SF2">
    <property type="entry name" value="PROPHAGE INTEGRASE INTS-RELATED"/>
    <property type="match status" value="1"/>
</dbReference>
<dbReference type="PANTHER" id="PTHR30629">
    <property type="entry name" value="PROPHAGE INTEGRASE"/>
    <property type="match status" value="1"/>
</dbReference>
<sequence>MFSHIPSEPKRPSISGPFGLIRVPPHPIASVGDRFGVWEKAWENIRMGKLSVTGVKAAKRPGRFGDGDGLFLVVGATGSKSWVCRVQKHGRRRDIGLGSASKVTLSVARDRAREVRTWVELGLDPVFEKRKAGGIPTFREATAKVYAANRKTWRNEKHEGQWLRTLEAFAYPIIGDIRVSLAACGLIPAVCLHLSLQRGRAEPSCSSKTTCAQCLYGRLKGLRALATRARAGYQKRKRTPPLNVRPKLS</sequence>
<feature type="domain" description="Integrase DNA-binding" evidence="5">
    <location>
        <begin position="50"/>
        <end position="132"/>
    </location>
</feature>
<evidence type="ECO:0000259" key="6">
    <source>
        <dbReference type="Pfam" id="PF22022"/>
    </source>
</evidence>
<dbReference type="Proteomes" id="UP001267638">
    <property type="component" value="Unassembled WGS sequence"/>
</dbReference>
<evidence type="ECO:0000259" key="5">
    <source>
        <dbReference type="Pfam" id="PF13356"/>
    </source>
</evidence>
<dbReference type="InterPro" id="IPR025166">
    <property type="entry name" value="Integrase_DNA_bind_dom"/>
</dbReference>
<gene>
    <name evidence="7" type="ORF">J2W40_001554</name>
</gene>
<protein>
    <recommendedName>
        <fullName evidence="9">Integrase DNA-binding domain-containing protein</fullName>
    </recommendedName>
</protein>
<evidence type="ECO:0000256" key="1">
    <source>
        <dbReference type="ARBA" id="ARBA00008857"/>
    </source>
</evidence>
<evidence type="ECO:0000256" key="2">
    <source>
        <dbReference type="ARBA" id="ARBA00022908"/>
    </source>
</evidence>
<dbReference type="Gene3D" id="3.30.160.390">
    <property type="entry name" value="Integrase, DNA-binding domain"/>
    <property type="match status" value="1"/>
</dbReference>
<dbReference type="Pfam" id="PF13356">
    <property type="entry name" value="Arm-DNA-bind_3"/>
    <property type="match status" value="1"/>
</dbReference>
<accession>A0ABU1WZW7</accession>
<dbReference type="InterPro" id="IPR053876">
    <property type="entry name" value="Phage_int_M"/>
</dbReference>
<evidence type="ECO:0000256" key="4">
    <source>
        <dbReference type="SAM" id="MobiDB-lite"/>
    </source>
</evidence>
<dbReference type="InterPro" id="IPR038488">
    <property type="entry name" value="Integrase_DNA-bd_sf"/>
</dbReference>
<name>A0ABU1WZW7_SPHXE</name>
<organism evidence="7 8">
    <name type="scientific">Sphingobium xenophagum</name>
    <dbReference type="NCBI Taxonomy" id="121428"/>
    <lineage>
        <taxon>Bacteria</taxon>
        <taxon>Pseudomonadati</taxon>
        <taxon>Pseudomonadota</taxon>
        <taxon>Alphaproteobacteria</taxon>
        <taxon>Sphingomonadales</taxon>
        <taxon>Sphingomonadaceae</taxon>
        <taxon>Sphingobium</taxon>
    </lineage>
</organism>
<dbReference type="InterPro" id="IPR050808">
    <property type="entry name" value="Phage_Integrase"/>
</dbReference>
<feature type="domain" description="Phage integrase central" evidence="6">
    <location>
        <begin position="138"/>
        <end position="180"/>
    </location>
</feature>
<evidence type="ECO:0000313" key="7">
    <source>
        <dbReference type="EMBL" id="MDR7154739.1"/>
    </source>
</evidence>
<dbReference type="Pfam" id="PF22022">
    <property type="entry name" value="Phage_int_M"/>
    <property type="match status" value="1"/>
</dbReference>
<keyword evidence="3" id="KW-0238">DNA-binding</keyword>
<keyword evidence="2" id="KW-0229">DNA integration</keyword>
<keyword evidence="8" id="KW-1185">Reference proteome</keyword>
<comment type="caution">
    <text evidence="7">The sequence shown here is derived from an EMBL/GenBank/DDBJ whole genome shotgun (WGS) entry which is preliminary data.</text>
</comment>
<reference evidence="7 8" key="1">
    <citation type="submission" date="2023-07" db="EMBL/GenBank/DDBJ databases">
        <title>Sorghum-associated microbial communities from plants grown in Nebraska, USA.</title>
        <authorList>
            <person name="Schachtman D."/>
        </authorList>
    </citation>
    <scope>NUCLEOTIDE SEQUENCE [LARGE SCALE GENOMIC DNA]</scope>
    <source>
        <strain evidence="7 8">4256</strain>
    </source>
</reference>
<evidence type="ECO:0000313" key="8">
    <source>
        <dbReference type="Proteomes" id="UP001267638"/>
    </source>
</evidence>
<evidence type="ECO:0008006" key="9">
    <source>
        <dbReference type="Google" id="ProtNLM"/>
    </source>
</evidence>
<dbReference type="EMBL" id="JAVDWV010000006">
    <property type="protein sequence ID" value="MDR7154739.1"/>
    <property type="molecule type" value="Genomic_DNA"/>
</dbReference>
<comment type="similarity">
    <text evidence="1">Belongs to the 'phage' integrase family.</text>
</comment>
<dbReference type="InterPro" id="IPR010998">
    <property type="entry name" value="Integrase_recombinase_N"/>
</dbReference>